<dbReference type="RefSeq" id="XP_040794088.1">
    <property type="nucleotide sequence ID" value="XM_040932617.1"/>
</dbReference>
<keyword evidence="2" id="KW-1185">Reference proteome</keyword>
<sequence length="65" mass="6968">MVALPSSCTGEMKSKSKVCAIILQCRALPGPSVPHARLPNLSARVIVQLLSTSRFLLIYNCPVTS</sequence>
<dbReference type="GeneID" id="63849868"/>
<organism evidence="1 2">
    <name type="scientific">Cucurbitaria berberidis CBS 394.84</name>
    <dbReference type="NCBI Taxonomy" id="1168544"/>
    <lineage>
        <taxon>Eukaryota</taxon>
        <taxon>Fungi</taxon>
        <taxon>Dikarya</taxon>
        <taxon>Ascomycota</taxon>
        <taxon>Pezizomycotina</taxon>
        <taxon>Dothideomycetes</taxon>
        <taxon>Pleosporomycetidae</taxon>
        <taxon>Pleosporales</taxon>
        <taxon>Pleosporineae</taxon>
        <taxon>Cucurbitariaceae</taxon>
        <taxon>Cucurbitaria</taxon>
    </lineage>
</organism>
<evidence type="ECO:0000313" key="1">
    <source>
        <dbReference type="EMBL" id="KAF1851525.1"/>
    </source>
</evidence>
<dbReference type="AlphaFoldDB" id="A0A9P4LE01"/>
<reference evidence="1" key="1">
    <citation type="submission" date="2020-01" db="EMBL/GenBank/DDBJ databases">
        <authorList>
            <consortium name="DOE Joint Genome Institute"/>
            <person name="Haridas S."/>
            <person name="Albert R."/>
            <person name="Binder M."/>
            <person name="Bloem J."/>
            <person name="Labutti K."/>
            <person name="Salamov A."/>
            <person name="Andreopoulos B."/>
            <person name="Baker S.E."/>
            <person name="Barry K."/>
            <person name="Bills G."/>
            <person name="Bluhm B.H."/>
            <person name="Cannon C."/>
            <person name="Castanera R."/>
            <person name="Culley D.E."/>
            <person name="Daum C."/>
            <person name="Ezra D."/>
            <person name="Gonzalez J.B."/>
            <person name="Henrissat B."/>
            <person name="Kuo A."/>
            <person name="Liang C."/>
            <person name="Lipzen A."/>
            <person name="Lutzoni F."/>
            <person name="Magnuson J."/>
            <person name="Mondo S."/>
            <person name="Nolan M."/>
            <person name="Ohm R."/>
            <person name="Pangilinan J."/>
            <person name="Park H.-J."/>
            <person name="Ramirez L."/>
            <person name="Alfaro M."/>
            <person name="Sun H."/>
            <person name="Tritt A."/>
            <person name="Yoshinaga Y."/>
            <person name="Zwiers L.-H."/>
            <person name="Turgeon B.G."/>
            <person name="Goodwin S.B."/>
            <person name="Spatafora J.W."/>
            <person name="Crous P.W."/>
            <person name="Grigoriev I.V."/>
        </authorList>
    </citation>
    <scope>NUCLEOTIDE SEQUENCE</scope>
    <source>
        <strain evidence="1">CBS 394.84</strain>
    </source>
</reference>
<evidence type="ECO:0000313" key="2">
    <source>
        <dbReference type="Proteomes" id="UP000800039"/>
    </source>
</evidence>
<comment type="caution">
    <text evidence="1">The sequence shown here is derived from an EMBL/GenBank/DDBJ whole genome shotgun (WGS) entry which is preliminary data.</text>
</comment>
<dbReference type="Proteomes" id="UP000800039">
    <property type="component" value="Unassembled WGS sequence"/>
</dbReference>
<dbReference type="OrthoDB" id="437at2759"/>
<protein>
    <submittedName>
        <fullName evidence="1">Uncharacterized protein</fullName>
    </submittedName>
</protein>
<accession>A0A9P4LE01</accession>
<name>A0A9P4LE01_9PLEO</name>
<proteinExistence type="predicted"/>
<gene>
    <name evidence="1" type="ORF">K460DRAFT_362273</name>
</gene>
<dbReference type="EMBL" id="ML976614">
    <property type="protein sequence ID" value="KAF1851525.1"/>
    <property type="molecule type" value="Genomic_DNA"/>
</dbReference>